<dbReference type="GO" id="GO:0016887">
    <property type="term" value="F:ATP hydrolysis activity"/>
    <property type="evidence" value="ECO:0007669"/>
    <property type="project" value="InterPro"/>
</dbReference>
<keyword evidence="4" id="KW-0677">Repeat</keyword>
<reference evidence="11 12" key="1">
    <citation type="submission" date="2013-08" db="EMBL/GenBank/DDBJ databases">
        <title>The genome sequence of Knoellia subterranea.</title>
        <authorList>
            <person name="Zhu W."/>
            <person name="Wang G."/>
        </authorList>
    </citation>
    <scope>NUCLEOTIDE SEQUENCE [LARGE SCALE GENOMIC DNA]</scope>
    <source>
        <strain evidence="11 12">KCTC 19937</strain>
    </source>
</reference>
<evidence type="ECO:0000256" key="1">
    <source>
        <dbReference type="ARBA" id="ARBA00004202"/>
    </source>
</evidence>
<dbReference type="Proteomes" id="UP000030011">
    <property type="component" value="Unassembled WGS sequence"/>
</dbReference>
<evidence type="ECO:0000256" key="9">
    <source>
        <dbReference type="SAM" id="MobiDB-lite"/>
    </source>
</evidence>
<comment type="caution">
    <text evidence="11">The sequence shown here is derived from an EMBL/GenBank/DDBJ whole genome shotgun (WGS) entry which is preliminary data.</text>
</comment>
<evidence type="ECO:0000313" key="11">
    <source>
        <dbReference type="EMBL" id="KGN37704.1"/>
    </source>
</evidence>
<dbReference type="GO" id="GO:0005524">
    <property type="term" value="F:ATP binding"/>
    <property type="evidence" value="ECO:0007669"/>
    <property type="project" value="UniProtKB-KW"/>
</dbReference>
<dbReference type="CDD" id="cd03216">
    <property type="entry name" value="ABC_Carb_Monos_I"/>
    <property type="match status" value="1"/>
</dbReference>
<feature type="compositionally biased region" description="Polar residues" evidence="9">
    <location>
        <begin position="1"/>
        <end position="10"/>
    </location>
</feature>
<keyword evidence="6" id="KW-0067">ATP-binding</keyword>
<feature type="region of interest" description="Disordered" evidence="9">
    <location>
        <begin position="1"/>
        <end position="21"/>
    </location>
</feature>
<evidence type="ECO:0000256" key="2">
    <source>
        <dbReference type="ARBA" id="ARBA00022448"/>
    </source>
</evidence>
<dbReference type="GO" id="GO:0005886">
    <property type="term" value="C:plasma membrane"/>
    <property type="evidence" value="ECO:0007669"/>
    <property type="project" value="UniProtKB-SubCell"/>
</dbReference>
<proteinExistence type="predicted"/>
<dbReference type="Gene3D" id="3.40.50.300">
    <property type="entry name" value="P-loop containing nucleotide triphosphate hydrolases"/>
    <property type="match status" value="2"/>
</dbReference>
<comment type="subcellular location">
    <subcellularLocation>
        <location evidence="1">Cell membrane</location>
        <topology evidence="1">Peripheral membrane protein</topology>
    </subcellularLocation>
</comment>
<dbReference type="PANTHER" id="PTHR43790:SF4">
    <property type="entry name" value="GUANOSINE IMPORT ATP-BINDING PROTEIN NUPO"/>
    <property type="match status" value="1"/>
</dbReference>
<dbReference type="CDD" id="cd03215">
    <property type="entry name" value="ABC_Carb_Monos_II"/>
    <property type="match status" value="1"/>
</dbReference>
<evidence type="ECO:0000256" key="3">
    <source>
        <dbReference type="ARBA" id="ARBA00022475"/>
    </source>
</evidence>
<dbReference type="InterPro" id="IPR017871">
    <property type="entry name" value="ABC_transporter-like_CS"/>
</dbReference>
<dbReference type="OrthoDB" id="39350at2"/>
<dbReference type="EMBL" id="AVPK01000004">
    <property type="protein sequence ID" value="KGN37704.1"/>
    <property type="molecule type" value="Genomic_DNA"/>
</dbReference>
<evidence type="ECO:0000256" key="4">
    <source>
        <dbReference type="ARBA" id="ARBA00022737"/>
    </source>
</evidence>
<keyword evidence="2" id="KW-0813">Transport</keyword>
<dbReference type="PROSITE" id="PS50893">
    <property type="entry name" value="ABC_TRANSPORTER_2"/>
    <property type="match status" value="2"/>
</dbReference>
<evidence type="ECO:0000256" key="7">
    <source>
        <dbReference type="ARBA" id="ARBA00022967"/>
    </source>
</evidence>
<dbReference type="Pfam" id="PF00005">
    <property type="entry name" value="ABC_tran"/>
    <property type="match status" value="2"/>
</dbReference>
<evidence type="ECO:0000259" key="10">
    <source>
        <dbReference type="PROSITE" id="PS50893"/>
    </source>
</evidence>
<keyword evidence="7" id="KW-1278">Translocase</keyword>
<dbReference type="InterPro" id="IPR003439">
    <property type="entry name" value="ABC_transporter-like_ATP-bd"/>
</dbReference>
<evidence type="ECO:0000313" key="12">
    <source>
        <dbReference type="Proteomes" id="UP000030011"/>
    </source>
</evidence>
<sequence length="526" mass="56092">MTDNGEQTAYTEGPKAPAGGDRETLLEITGLSKSFGTVHANRDISLRVDRGEIVALLGENGAGKSTLVKQIFGLITPDAGTISIKGDATKIKDPKDAIRRGIGMVHQHFQLVPVMTVAENMMLGHETVKGGVLDLDGARQMVRELSTKHKLSVDPDAEIEDLPVGTQQRVEILKALSRKVDLLILDEPTAVLTPQETDELLGVMKELAAGGTSIVFITHKLREVLAAADRCYVLRQGQVVGGVDDLTSTTTSDLASMMVGRDVVLRVDKAEATPGDTVLSIKGLQVRDDRGLPAVDGFDLDVRAGEIVGLAGVEGNGQRELVESIAGMRPSIGGTVSLAGEDITRSNARDTNNAGVGHVPEDREKHGIVGGYSIADNLVLNRYDEEPFAHGFRRDFGAVREHAVELREEFDIRSPDVEAPAGSLSGGNKQKVVVAREMSAKPQLLMAAQPTRGVDVGSIEFIHRRIVEARDAGAAVLLVSAELDEILSLSDRIAVIHGGKVVAEVAGKDADRTEIGRLMAGDSDHH</sequence>
<keyword evidence="5" id="KW-0547">Nucleotide-binding</keyword>
<dbReference type="InterPro" id="IPR050107">
    <property type="entry name" value="ABC_carbohydrate_import_ATPase"/>
</dbReference>
<dbReference type="InterPro" id="IPR003593">
    <property type="entry name" value="AAA+_ATPase"/>
</dbReference>
<keyword evidence="8" id="KW-0472">Membrane</keyword>
<name>A0A0A0JLR0_9MICO</name>
<dbReference type="eggNOG" id="COG3845">
    <property type="taxonomic scope" value="Bacteria"/>
</dbReference>
<organism evidence="11 12">
    <name type="scientific">Knoellia subterranea KCTC 19937</name>
    <dbReference type="NCBI Taxonomy" id="1385521"/>
    <lineage>
        <taxon>Bacteria</taxon>
        <taxon>Bacillati</taxon>
        <taxon>Actinomycetota</taxon>
        <taxon>Actinomycetes</taxon>
        <taxon>Micrococcales</taxon>
        <taxon>Intrasporangiaceae</taxon>
        <taxon>Knoellia</taxon>
    </lineage>
</organism>
<dbReference type="PROSITE" id="PS00211">
    <property type="entry name" value="ABC_TRANSPORTER_1"/>
    <property type="match status" value="1"/>
</dbReference>
<evidence type="ECO:0000256" key="5">
    <source>
        <dbReference type="ARBA" id="ARBA00022741"/>
    </source>
</evidence>
<dbReference type="PANTHER" id="PTHR43790">
    <property type="entry name" value="CARBOHYDRATE TRANSPORT ATP-BINDING PROTEIN MG119-RELATED"/>
    <property type="match status" value="1"/>
</dbReference>
<dbReference type="SMART" id="SM00382">
    <property type="entry name" value="AAA"/>
    <property type="match status" value="1"/>
</dbReference>
<gene>
    <name evidence="11" type="ORF">N803_11645</name>
</gene>
<evidence type="ECO:0000256" key="8">
    <source>
        <dbReference type="ARBA" id="ARBA00023136"/>
    </source>
</evidence>
<dbReference type="SUPFAM" id="SSF52540">
    <property type="entry name" value="P-loop containing nucleoside triphosphate hydrolases"/>
    <property type="match status" value="2"/>
</dbReference>
<dbReference type="AlphaFoldDB" id="A0A0A0JLR0"/>
<keyword evidence="3" id="KW-1003">Cell membrane</keyword>
<dbReference type="STRING" id="1385521.N803_11645"/>
<feature type="domain" description="ABC transporter" evidence="10">
    <location>
        <begin position="26"/>
        <end position="259"/>
    </location>
</feature>
<evidence type="ECO:0000256" key="6">
    <source>
        <dbReference type="ARBA" id="ARBA00022840"/>
    </source>
</evidence>
<dbReference type="InterPro" id="IPR027417">
    <property type="entry name" value="P-loop_NTPase"/>
</dbReference>
<feature type="domain" description="ABC transporter" evidence="10">
    <location>
        <begin position="279"/>
        <end position="523"/>
    </location>
</feature>
<accession>A0A0A0JLR0</accession>
<keyword evidence="12" id="KW-1185">Reference proteome</keyword>
<dbReference type="FunFam" id="3.40.50.300:FF:000127">
    <property type="entry name" value="Ribose import ATP-binding protein RbsA"/>
    <property type="match status" value="1"/>
</dbReference>
<dbReference type="RefSeq" id="WP_035904112.1">
    <property type="nucleotide sequence ID" value="NZ_AVPK01000004.1"/>
</dbReference>
<protein>
    <submittedName>
        <fullName evidence="11">ABC transporter</fullName>
    </submittedName>
</protein>